<dbReference type="OrthoDB" id="9909019at2759"/>
<keyword evidence="4 10" id="KW-1133">Transmembrane helix</keyword>
<dbReference type="PANTHER" id="PTHR22883">
    <property type="entry name" value="ZINC FINGER DHHC DOMAIN CONTAINING PROTEIN"/>
    <property type="match status" value="1"/>
</dbReference>
<evidence type="ECO:0000256" key="2">
    <source>
        <dbReference type="ARBA" id="ARBA00022679"/>
    </source>
</evidence>
<comment type="subcellular location">
    <subcellularLocation>
        <location evidence="1">Membrane</location>
        <topology evidence="1">Multi-pass membrane protein</topology>
    </subcellularLocation>
</comment>
<feature type="transmembrane region" description="Helical" evidence="10">
    <location>
        <begin position="162"/>
        <end position="184"/>
    </location>
</feature>
<gene>
    <name evidence="12" type="primary">Zdhhc14</name>
    <name evidence="12" type="ORF">NGRA_0322</name>
</gene>
<dbReference type="Proteomes" id="UP000740883">
    <property type="component" value="Unassembled WGS sequence"/>
</dbReference>
<evidence type="ECO:0000256" key="5">
    <source>
        <dbReference type="ARBA" id="ARBA00023136"/>
    </source>
</evidence>
<evidence type="ECO:0000256" key="4">
    <source>
        <dbReference type="ARBA" id="ARBA00022989"/>
    </source>
</evidence>
<protein>
    <recommendedName>
        <fullName evidence="10">Palmitoyltransferase</fullName>
        <ecNumber evidence="10">2.3.1.225</ecNumber>
    </recommendedName>
</protein>
<dbReference type="InterPro" id="IPR001594">
    <property type="entry name" value="Palmitoyltrfase_DHHC"/>
</dbReference>
<comment type="similarity">
    <text evidence="10">Belongs to the DHHC palmitoyltransferase family.</text>
</comment>
<comment type="domain">
    <text evidence="10">The DHHC domain is required for palmitoyltransferase activity.</text>
</comment>
<dbReference type="GO" id="GO:0006612">
    <property type="term" value="P:protein targeting to membrane"/>
    <property type="evidence" value="ECO:0007669"/>
    <property type="project" value="TreeGrafter"/>
</dbReference>
<evidence type="ECO:0000256" key="3">
    <source>
        <dbReference type="ARBA" id="ARBA00022692"/>
    </source>
</evidence>
<evidence type="ECO:0000256" key="1">
    <source>
        <dbReference type="ARBA" id="ARBA00004141"/>
    </source>
</evidence>
<evidence type="ECO:0000256" key="9">
    <source>
        <dbReference type="ARBA" id="ARBA00048048"/>
    </source>
</evidence>
<reference evidence="12 13" key="1">
    <citation type="journal article" date="2020" name="Genome Biol. Evol.">
        <title>Comparative genomics of strictly vertically transmitted, feminizing microsporidia endosymbionts of amphipod crustaceans.</title>
        <authorList>
            <person name="Cormier A."/>
            <person name="Chebbi M.A."/>
            <person name="Giraud I."/>
            <person name="Wattier R."/>
            <person name="Teixeira M."/>
            <person name="Gilbert C."/>
            <person name="Rigaud T."/>
            <person name="Cordaux R."/>
        </authorList>
    </citation>
    <scope>NUCLEOTIDE SEQUENCE [LARGE SCALE GENOMIC DNA]</scope>
    <source>
        <strain evidence="12 13">Ou3-Ou53</strain>
    </source>
</reference>
<evidence type="ECO:0000256" key="6">
    <source>
        <dbReference type="ARBA" id="ARBA00023139"/>
    </source>
</evidence>
<sequence>MIGEMEEIKNMLYTNKNVRLISLIAVHIIFYFFNLSYAAYKGPELLEYILIVASVLVNSLSFTNISLSDPGFISKKNKNVNSEAEQRLPDGSEIQTIFDKDGWIRLIKYKGERYVQKYCEECNIFKTIGVAHCRECNYCVIEMDHHCFWFDTCIGRNNIRYFYTYIFSSFVTVYYFTVACHEIYKYCKRFENILSKIVGISSYIVGVFTYIFLFINVCFIVYYTYLLITDIRSRDFIKGKERHCKIKLLPCLLRLVTDRRVITCEELSV</sequence>
<feature type="transmembrane region" description="Helical" evidence="10">
    <location>
        <begin position="46"/>
        <end position="67"/>
    </location>
</feature>
<evidence type="ECO:0000313" key="13">
    <source>
        <dbReference type="Proteomes" id="UP000740883"/>
    </source>
</evidence>
<comment type="caution">
    <text evidence="12">The sequence shown here is derived from an EMBL/GenBank/DDBJ whole genome shotgun (WGS) entry which is preliminary data.</text>
</comment>
<keyword evidence="7" id="KW-0449">Lipoprotein</keyword>
<keyword evidence="2 10" id="KW-0808">Transferase</keyword>
<keyword evidence="13" id="KW-1185">Reference proteome</keyword>
<feature type="transmembrane region" description="Helical" evidence="10">
    <location>
        <begin position="20"/>
        <end position="40"/>
    </location>
</feature>
<dbReference type="GO" id="GO:0019706">
    <property type="term" value="F:protein-cysteine S-palmitoyltransferase activity"/>
    <property type="evidence" value="ECO:0007669"/>
    <property type="project" value="UniProtKB-EC"/>
</dbReference>
<dbReference type="GO" id="GO:0005783">
    <property type="term" value="C:endoplasmic reticulum"/>
    <property type="evidence" value="ECO:0007669"/>
    <property type="project" value="TreeGrafter"/>
</dbReference>
<dbReference type="InterPro" id="IPR039859">
    <property type="entry name" value="PFA4/ZDH16/20/ERF2-like"/>
</dbReference>
<dbReference type="PROSITE" id="PS50216">
    <property type="entry name" value="DHHC"/>
    <property type="match status" value="1"/>
</dbReference>
<evidence type="ECO:0000256" key="10">
    <source>
        <dbReference type="RuleBase" id="RU079119"/>
    </source>
</evidence>
<evidence type="ECO:0000259" key="11">
    <source>
        <dbReference type="Pfam" id="PF01529"/>
    </source>
</evidence>
<feature type="transmembrane region" description="Helical" evidence="10">
    <location>
        <begin position="204"/>
        <end position="228"/>
    </location>
</feature>
<proteinExistence type="inferred from homology"/>
<evidence type="ECO:0000313" key="12">
    <source>
        <dbReference type="EMBL" id="KAF9764714.1"/>
    </source>
</evidence>
<keyword evidence="5 10" id="KW-0472">Membrane</keyword>
<comment type="catalytic activity">
    <reaction evidence="9 10">
        <text>L-cysteinyl-[protein] + hexadecanoyl-CoA = S-hexadecanoyl-L-cysteinyl-[protein] + CoA</text>
        <dbReference type="Rhea" id="RHEA:36683"/>
        <dbReference type="Rhea" id="RHEA-COMP:10131"/>
        <dbReference type="Rhea" id="RHEA-COMP:11032"/>
        <dbReference type="ChEBI" id="CHEBI:29950"/>
        <dbReference type="ChEBI" id="CHEBI:57287"/>
        <dbReference type="ChEBI" id="CHEBI:57379"/>
        <dbReference type="ChEBI" id="CHEBI:74151"/>
        <dbReference type="EC" id="2.3.1.225"/>
    </reaction>
</comment>
<keyword evidence="6" id="KW-0564">Palmitate</keyword>
<feature type="domain" description="Palmitoyltransferase DHHC" evidence="11">
    <location>
        <begin position="116"/>
        <end position="238"/>
    </location>
</feature>
<evidence type="ECO:0000256" key="8">
    <source>
        <dbReference type="ARBA" id="ARBA00023315"/>
    </source>
</evidence>
<accession>A0A9P6H0I4</accession>
<dbReference type="EC" id="2.3.1.225" evidence="10"/>
<dbReference type="Pfam" id="PF01529">
    <property type="entry name" value="DHHC"/>
    <property type="match status" value="1"/>
</dbReference>
<evidence type="ECO:0000256" key="7">
    <source>
        <dbReference type="ARBA" id="ARBA00023288"/>
    </source>
</evidence>
<keyword evidence="3 10" id="KW-0812">Transmembrane</keyword>
<name>A0A9P6H0I4_9MICR</name>
<dbReference type="GO" id="GO:0016020">
    <property type="term" value="C:membrane"/>
    <property type="evidence" value="ECO:0007669"/>
    <property type="project" value="UniProtKB-SubCell"/>
</dbReference>
<keyword evidence="8 10" id="KW-0012">Acyltransferase</keyword>
<dbReference type="EMBL" id="SBJO01000011">
    <property type="protein sequence ID" value="KAF9764714.1"/>
    <property type="molecule type" value="Genomic_DNA"/>
</dbReference>
<organism evidence="12 13">
    <name type="scientific">Nosema granulosis</name>
    <dbReference type="NCBI Taxonomy" id="83296"/>
    <lineage>
        <taxon>Eukaryota</taxon>
        <taxon>Fungi</taxon>
        <taxon>Fungi incertae sedis</taxon>
        <taxon>Microsporidia</taxon>
        <taxon>Nosematidae</taxon>
        <taxon>Nosema</taxon>
    </lineage>
</organism>
<dbReference type="GO" id="GO:0005794">
    <property type="term" value="C:Golgi apparatus"/>
    <property type="evidence" value="ECO:0007669"/>
    <property type="project" value="TreeGrafter"/>
</dbReference>
<dbReference type="AlphaFoldDB" id="A0A9P6H0I4"/>